<evidence type="ECO:0000313" key="3">
    <source>
        <dbReference type="Proteomes" id="UP001377830"/>
    </source>
</evidence>
<proteinExistence type="predicted"/>
<accession>A0AAN0MJD8</accession>
<dbReference type="Pfam" id="PF06674">
    <property type="entry name" value="DUF1176"/>
    <property type="match status" value="1"/>
</dbReference>
<dbReference type="AlphaFoldDB" id="A0AAN0MJD8"/>
<dbReference type="KEGG" id="parl:PEC302110_06940"/>
<keyword evidence="1" id="KW-0732">Signal</keyword>
<gene>
    <name evidence="2" type="ORF">PEC302110_06940</name>
</gene>
<sequence>MKSNNTIKELMEMIFSLPTSLSVLTALIAALPTLACATTFADSTFFHKDWELVCDNTLTCRAAGYSPEEKGIGEDEEAQDVSLLITRHAGKNTPITAEITLAEVDKEIPTGTKLTLTVDGVNKGSLTSAGDNLWQLNEAQILVVLQALKGSGKVAFLHDDIVSELSGAGAYAVLLKMDERQGRIGTTDAITQKGNKSSDLPALAAPIIYAAATQQEPSRNLTNVEQAAIQNKLLKTLEKDDCYDFPQQDGRVEEPMMLTPLNGSMSLLSTLCWRAAYNEGYAYWVIDNAMQTQPQLVTTMGVGYENGEITAVQKGRGLADCMSDSAWIWDGKTFQQSRASITGSCRMIRLGGTWDLPYWTATVIKAGK</sequence>
<evidence type="ECO:0000313" key="2">
    <source>
        <dbReference type="EMBL" id="BES83597.1"/>
    </source>
</evidence>
<dbReference type="EMBL" id="AP028908">
    <property type="protein sequence ID" value="BES83597.1"/>
    <property type="molecule type" value="Genomic_DNA"/>
</dbReference>
<feature type="signal peptide" evidence="1">
    <location>
        <begin position="1"/>
        <end position="37"/>
    </location>
</feature>
<evidence type="ECO:0008006" key="4">
    <source>
        <dbReference type="Google" id="ProtNLM"/>
    </source>
</evidence>
<reference evidence="3" key="1">
    <citation type="journal article" date="2024" name="Int. J. Syst. Evol. Microbiol.">
        <title>Pectobacterium araliae sp. nov., a pathogen causing bacterial soft rot of Japanese angelica tree in Japan.</title>
        <authorList>
            <person name="Sawada H."/>
            <person name="Someya N."/>
            <person name="Morohoshi T."/>
            <person name="Ono M."/>
            <person name="Satou M."/>
        </authorList>
    </citation>
    <scope>NUCLEOTIDE SEQUENCE [LARGE SCALE GENOMIC DNA]</scope>
    <source>
        <strain evidence="3">MAFF 302110</strain>
    </source>
</reference>
<organism evidence="2 3">
    <name type="scientific">Pectobacterium araliae</name>
    <dbReference type="NCBI Taxonomy" id="3073862"/>
    <lineage>
        <taxon>Bacteria</taxon>
        <taxon>Pseudomonadati</taxon>
        <taxon>Pseudomonadota</taxon>
        <taxon>Gammaproteobacteria</taxon>
        <taxon>Enterobacterales</taxon>
        <taxon>Pectobacteriaceae</taxon>
        <taxon>Pectobacterium</taxon>
    </lineage>
</organism>
<feature type="chain" id="PRO_5045156724" description="DUF1176 domain-containing protein" evidence="1">
    <location>
        <begin position="38"/>
        <end position="368"/>
    </location>
</feature>
<name>A0AAN0MJD8_9GAMM</name>
<evidence type="ECO:0000256" key="1">
    <source>
        <dbReference type="SAM" id="SignalP"/>
    </source>
</evidence>
<protein>
    <recommendedName>
        <fullName evidence="4">DUF1176 domain-containing protein</fullName>
    </recommendedName>
</protein>
<dbReference type="InterPro" id="IPR009560">
    <property type="entry name" value="DUF1176"/>
</dbReference>
<dbReference type="Proteomes" id="UP001377830">
    <property type="component" value="Chromosome"/>
</dbReference>
<keyword evidence="3" id="KW-1185">Reference proteome</keyword>